<dbReference type="AlphaFoldDB" id="A0A3B5ABN7"/>
<dbReference type="InterPro" id="IPR027417">
    <property type="entry name" value="P-loop_NTPase"/>
</dbReference>
<dbReference type="InterPro" id="IPR001752">
    <property type="entry name" value="Kinesin_motor_dom"/>
</dbReference>
<comment type="similarity">
    <text evidence="7">Belongs to the TRAFAC class myosin-kinesin ATPase superfamily. Kinesin family.</text>
</comment>
<dbReference type="GO" id="GO:0003777">
    <property type="term" value="F:microtubule motor activity"/>
    <property type="evidence" value="ECO:0007669"/>
    <property type="project" value="InterPro"/>
</dbReference>
<dbReference type="Ensembl" id="ENSSPAT00000011200.1">
    <property type="protein sequence ID" value="ENSSPAP00000011007.1"/>
    <property type="gene ID" value="ENSSPAG00000008378.1"/>
</dbReference>
<dbReference type="STRING" id="144197.ENSSPAP00000011007"/>
<keyword evidence="3 7" id="KW-0067">ATP-binding</keyword>
<dbReference type="GeneTree" id="ENSGT00940000160597"/>
<proteinExistence type="inferred from homology"/>
<evidence type="ECO:0000256" key="3">
    <source>
        <dbReference type="ARBA" id="ARBA00022840"/>
    </source>
</evidence>
<dbReference type="SMART" id="SM00129">
    <property type="entry name" value="KISc"/>
    <property type="match status" value="1"/>
</dbReference>
<dbReference type="PANTHER" id="PTHR47968">
    <property type="entry name" value="CENTROMERE PROTEIN E"/>
    <property type="match status" value="1"/>
</dbReference>
<organism evidence="9">
    <name type="scientific">Stegastes partitus</name>
    <name type="common">bicolor damselfish</name>
    <dbReference type="NCBI Taxonomy" id="144197"/>
    <lineage>
        <taxon>Eukaryota</taxon>
        <taxon>Metazoa</taxon>
        <taxon>Chordata</taxon>
        <taxon>Craniata</taxon>
        <taxon>Vertebrata</taxon>
        <taxon>Euteleostomi</taxon>
        <taxon>Actinopterygii</taxon>
        <taxon>Neopterygii</taxon>
        <taxon>Teleostei</taxon>
        <taxon>Neoteleostei</taxon>
        <taxon>Acanthomorphata</taxon>
        <taxon>Ovalentaria</taxon>
        <taxon>Pomacentridae</taxon>
        <taxon>Stegastes</taxon>
    </lineage>
</organism>
<keyword evidence="5 7" id="KW-0505">Motor protein</keyword>
<dbReference type="PROSITE" id="PS50067">
    <property type="entry name" value="KINESIN_MOTOR_2"/>
    <property type="match status" value="1"/>
</dbReference>
<feature type="domain" description="Kinesin motor" evidence="8">
    <location>
        <begin position="1"/>
        <end position="154"/>
    </location>
</feature>
<evidence type="ECO:0000256" key="2">
    <source>
        <dbReference type="ARBA" id="ARBA00022741"/>
    </source>
</evidence>
<evidence type="ECO:0000256" key="6">
    <source>
        <dbReference type="ARBA" id="ARBA00023212"/>
    </source>
</evidence>
<feature type="binding site" evidence="7">
    <location>
        <begin position="65"/>
        <end position="72"/>
    </location>
    <ligand>
        <name>ATP</name>
        <dbReference type="ChEBI" id="CHEBI:30616"/>
    </ligand>
</feature>
<evidence type="ECO:0000256" key="4">
    <source>
        <dbReference type="ARBA" id="ARBA00023054"/>
    </source>
</evidence>
<protein>
    <recommendedName>
        <fullName evidence="8">Kinesin motor domain-containing protein</fullName>
    </recommendedName>
</protein>
<sequence>VKKMTEESAVKVCVRLTGFQLRIVLAKANAMFTAEETTNQLYQNIAKPLVVSTVEGYNGTIFAYGQTSSGKTFTMMGSDHIPGVIPLAVDDVFQTIKTVITLSHKEFLLRVSYMEIYNETVTDLFRCPHRDANRQPSCCEATVLPTVPPCSPAS</sequence>
<dbReference type="GO" id="GO:0000278">
    <property type="term" value="P:mitotic cell cycle"/>
    <property type="evidence" value="ECO:0007669"/>
    <property type="project" value="TreeGrafter"/>
</dbReference>
<evidence type="ECO:0000259" key="8">
    <source>
        <dbReference type="PROSITE" id="PS50067"/>
    </source>
</evidence>
<reference evidence="9" key="1">
    <citation type="submission" date="2023-09" db="UniProtKB">
        <authorList>
            <consortium name="Ensembl"/>
        </authorList>
    </citation>
    <scope>IDENTIFICATION</scope>
</reference>
<dbReference type="GO" id="GO:0008017">
    <property type="term" value="F:microtubule binding"/>
    <property type="evidence" value="ECO:0007669"/>
    <property type="project" value="InterPro"/>
</dbReference>
<name>A0A3B5ABN7_9TELE</name>
<accession>A0A3B5ABN7</accession>
<keyword evidence="4" id="KW-0175">Coiled coil</keyword>
<dbReference type="GO" id="GO:0005524">
    <property type="term" value="F:ATP binding"/>
    <property type="evidence" value="ECO:0007669"/>
    <property type="project" value="UniProtKB-UniRule"/>
</dbReference>
<dbReference type="Gene3D" id="3.40.850.10">
    <property type="entry name" value="Kinesin motor domain"/>
    <property type="match status" value="1"/>
</dbReference>
<keyword evidence="2 7" id="KW-0547">Nucleotide-binding</keyword>
<dbReference type="GO" id="GO:0007018">
    <property type="term" value="P:microtubule-based movement"/>
    <property type="evidence" value="ECO:0007669"/>
    <property type="project" value="InterPro"/>
</dbReference>
<keyword evidence="6" id="KW-0963">Cytoplasm</keyword>
<evidence type="ECO:0000256" key="7">
    <source>
        <dbReference type="PROSITE-ProRule" id="PRU00283"/>
    </source>
</evidence>
<evidence type="ECO:0000313" key="9">
    <source>
        <dbReference type="Ensembl" id="ENSSPAP00000011007.1"/>
    </source>
</evidence>
<dbReference type="InterPro" id="IPR036961">
    <property type="entry name" value="Kinesin_motor_dom_sf"/>
</dbReference>
<evidence type="ECO:0000256" key="1">
    <source>
        <dbReference type="ARBA" id="ARBA00004245"/>
    </source>
</evidence>
<dbReference type="Pfam" id="PF00225">
    <property type="entry name" value="Kinesin"/>
    <property type="match status" value="1"/>
</dbReference>
<dbReference type="SUPFAM" id="SSF52540">
    <property type="entry name" value="P-loop containing nucleoside triphosphate hydrolases"/>
    <property type="match status" value="1"/>
</dbReference>
<comment type="subcellular location">
    <subcellularLocation>
        <location evidence="1">Cytoplasm</location>
        <location evidence="1">Cytoskeleton</location>
    </subcellularLocation>
</comment>
<keyword evidence="6" id="KW-0206">Cytoskeleton</keyword>
<dbReference type="GO" id="GO:0005874">
    <property type="term" value="C:microtubule"/>
    <property type="evidence" value="ECO:0007669"/>
    <property type="project" value="TreeGrafter"/>
</dbReference>
<dbReference type="InterPro" id="IPR027640">
    <property type="entry name" value="Kinesin-like_fam"/>
</dbReference>
<evidence type="ECO:0000256" key="5">
    <source>
        <dbReference type="ARBA" id="ARBA00023175"/>
    </source>
</evidence>
<dbReference type="PANTHER" id="PTHR47968:SF75">
    <property type="entry name" value="CENTROMERE-ASSOCIATED PROTEIN E"/>
    <property type="match status" value="1"/>
</dbReference>